<keyword evidence="5" id="KW-0479">Metal-binding</keyword>
<evidence type="ECO:0000313" key="9">
    <source>
        <dbReference type="EMBL" id="CAF2885427.1"/>
    </source>
</evidence>
<keyword evidence="7 9" id="KW-0378">Hydrolase</keyword>
<dbReference type="InterPro" id="IPR050092">
    <property type="entry name" value="RNase_H"/>
</dbReference>
<dbReference type="InterPro" id="IPR002156">
    <property type="entry name" value="RNaseH_domain"/>
</dbReference>
<dbReference type="Pfam" id="PF00075">
    <property type="entry name" value="RNase_H"/>
    <property type="match status" value="1"/>
</dbReference>
<dbReference type="PANTHER" id="PTHR10642:SF26">
    <property type="entry name" value="RIBONUCLEASE H1"/>
    <property type="match status" value="1"/>
</dbReference>
<dbReference type="GO" id="GO:0046872">
    <property type="term" value="F:metal ion binding"/>
    <property type="evidence" value="ECO:0007669"/>
    <property type="project" value="UniProtKB-KW"/>
</dbReference>
<dbReference type="EC" id="3.1.26.4" evidence="3"/>
<evidence type="ECO:0000256" key="5">
    <source>
        <dbReference type="ARBA" id="ARBA00022723"/>
    </source>
</evidence>
<dbReference type="GO" id="GO:0003676">
    <property type="term" value="F:nucleic acid binding"/>
    <property type="evidence" value="ECO:0007669"/>
    <property type="project" value="InterPro"/>
</dbReference>
<evidence type="ECO:0000313" key="10">
    <source>
        <dbReference type="Proteomes" id="UP000675881"/>
    </source>
</evidence>
<evidence type="ECO:0000256" key="4">
    <source>
        <dbReference type="ARBA" id="ARBA00022722"/>
    </source>
</evidence>
<keyword evidence="4" id="KW-0540">Nuclease</keyword>
<organism evidence="9 10">
    <name type="scientific">Lepeophtheirus salmonis</name>
    <name type="common">Salmon louse</name>
    <name type="synonym">Caligus salmonis</name>
    <dbReference type="NCBI Taxonomy" id="72036"/>
    <lineage>
        <taxon>Eukaryota</taxon>
        <taxon>Metazoa</taxon>
        <taxon>Ecdysozoa</taxon>
        <taxon>Arthropoda</taxon>
        <taxon>Crustacea</taxon>
        <taxon>Multicrustacea</taxon>
        <taxon>Hexanauplia</taxon>
        <taxon>Copepoda</taxon>
        <taxon>Siphonostomatoida</taxon>
        <taxon>Caligidae</taxon>
        <taxon>Lepeophtheirus</taxon>
    </lineage>
</organism>
<dbReference type="InterPro" id="IPR036397">
    <property type="entry name" value="RNaseH_sf"/>
</dbReference>
<evidence type="ECO:0000256" key="2">
    <source>
        <dbReference type="ARBA" id="ARBA00005300"/>
    </source>
</evidence>
<accession>A0A7R8H5L1</accession>
<dbReference type="PANTHER" id="PTHR10642">
    <property type="entry name" value="RIBONUCLEASE H1"/>
    <property type="match status" value="1"/>
</dbReference>
<dbReference type="Pfam" id="PF01693">
    <property type="entry name" value="Cauli_VI"/>
    <property type="match status" value="1"/>
</dbReference>
<dbReference type="GO" id="GO:0004523">
    <property type="term" value="F:RNA-DNA hybrid ribonuclease activity"/>
    <property type="evidence" value="ECO:0007669"/>
    <property type="project" value="UniProtKB-EC"/>
</dbReference>
<dbReference type="Gene3D" id="3.30.420.10">
    <property type="entry name" value="Ribonuclease H-like superfamily/Ribonuclease H"/>
    <property type="match status" value="1"/>
</dbReference>
<evidence type="ECO:0000256" key="1">
    <source>
        <dbReference type="ARBA" id="ARBA00000077"/>
    </source>
</evidence>
<dbReference type="GO" id="GO:0043137">
    <property type="term" value="P:DNA replication, removal of RNA primer"/>
    <property type="evidence" value="ECO:0007669"/>
    <property type="project" value="TreeGrafter"/>
</dbReference>
<dbReference type="Gene3D" id="3.40.970.10">
    <property type="entry name" value="Ribonuclease H1, N-terminal domain"/>
    <property type="match status" value="1"/>
</dbReference>
<proteinExistence type="inferred from homology"/>
<dbReference type="SUPFAM" id="SSF53098">
    <property type="entry name" value="Ribonuclease H-like"/>
    <property type="match status" value="1"/>
</dbReference>
<dbReference type="InterPro" id="IPR012337">
    <property type="entry name" value="RNaseH-like_sf"/>
</dbReference>
<name>A0A7R8H5L1_LEPSM</name>
<evidence type="ECO:0000259" key="8">
    <source>
        <dbReference type="PROSITE" id="PS50879"/>
    </source>
</evidence>
<dbReference type="EMBL" id="HG994582">
    <property type="protein sequence ID" value="CAF2885427.1"/>
    <property type="molecule type" value="Genomic_DNA"/>
</dbReference>
<dbReference type="SUPFAM" id="SSF55658">
    <property type="entry name" value="L9 N-domain-like"/>
    <property type="match status" value="1"/>
</dbReference>
<dbReference type="InterPro" id="IPR011320">
    <property type="entry name" value="RNase_H1_N"/>
</dbReference>
<dbReference type="AlphaFoldDB" id="A0A7R8H5L1"/>
<protein>
    <recommendedName>
        <fullName evidence="3">ribonuclease H</fullName>
        <ecNumber evidence="3">3.1.26.4</ecNumber>
    </recommendedName>
</protein>
<evidence type="ECO:0000256" key="3">
    <source>
        <dbReference type="ARBA" id="ARBA00012180"/>
    </source>
</evidence>
<keyword evidence="6" id="KW-0255">Endonuclease</keyword>
<comment type="catalytic activity">
    <reaction evidence="1">
        <text>Endonucleolytic cleavage to 5'-phosphomonoester.</text>
        <dbReference type="EC" id="3.1.26.4"/>
    </reaction>
</comment>
<feature type="domain" description="RNase H type-1" evidence="8">
    <location>
        <begin position="451"/>
        <end position="570"/>
    </location>
</feature>
<dbReference type="InterPro" id="IPR009027">
    <property type="entry name" value="Ribosomal_bL9/RNase_H1_N"/>
</dbReference>
<evidence type="ECO:0000256" key="7">
    <source>
        <dbReference type="ARBA" id="ARBA00022801"/>
    </source>
</evidence>
<dbReference type="PROSITE" id="PS50879">
    <property type="entry name" value="RNASE_H_1"/>
    <property type="match status" value="1"/>
</dbReference>
<evidence type="ECO:0000256" key="6">
    <source>
        <dbReference type="ARBA" id="ARBA00022759"/>
    </source>
</evidence>
<gene>
    <name evidence="9" type="ORF">LSAA_7827</name>
</gene>
<dbReference type="OrthoDB" id="6340616at2759"/>
<sequence>MSNTYRIVNRQCRTLYFELLGWIILELVSNPLALSMDCSVELERSCTLLSDSLKKFHEHLHLDLKPKQSDEEPNILHEVCKKSKDMVQKDLVILGAQSLSFNYWSQRIVESLLPNDSTLKYSICPLDKMWQNVESIELIAHSFAYVIILNKELLFWLSSHPNVTIGRIIRSPNKTIGLFIGDGKYLNKCHREQLIHFHRWNRVIDANLDCPNTTDRLIKITLERVLSYSNMSGSSFKVISPDEFVSWKRNRLLILIQGLELDINSRVELEIDKGASSVQTFSRYSGQVLEFNMPPICHPTSIELIVDGNSLVAHGREVGIYASWSECHALVDGFDGARYNIFHNRVEAQNFLKEEAAKEPLTGENSNIFSSNQTPSINYEIGSAKTAPYYAIARGHKVGVFDSCREEAEKFVKEEAVKDTWTGRKSNKFRSKHIKSERGFSVDNTDWTYAEDKGYYMNEDGWGLKLLQMELCRNSSYISQAIKRVKDDGLRKIVIYSDSKFAINSVEDWIPKWKKNGWKKSCGGHVKNKNDFCELEDIKEGMTVKFIHVRGHKGIKGNECADKLARKGAK</sequence>
<dbReference type="CDD" id="cd09280">
    <property type="entry name" value="RNase_HI_eukaryote_like"/>
    <property type="match status" value="1"/>
</dbReference>
<comment type="similarity">
    <text evidence="2">Belongs to the RNase H family.</text>
</comment>
<dbReference type="Proteomes" id="UP000675881">
    <property type="component" value="Chromosome 3"/>
</dbReference>
<reference evidence="9" key="1">
    <citation type="submission" date="2021-02" db="EMBL/GenBank/DDBJ databases">
        <authorList>
            <person name="Bekaert M."/>
        </authorList>
    </citation>
    <scope>NUCLEOTIDE SEQUENCE</scope>
    <source>
        <strain evidence="9">IoA-00</strain>
    </source>
</reference>
<dbReference type="InterPro" id="IPR037056">
    <property type="entry name" value="RNase_H1_N_sf"/>
</dbReference>
<keyword evidence="10" id="KW-1185">Reference proteome</keyword>